<comment type="subcellular location">
    <subcellularLocation>
        <location evidence="1 5">Nucleus</location>
    </subcellularLocation>
</comment>
<organism evidence="8 9">
    <name type="scientific">Solanum bulbocastanum</name>
    <name type="common">Wild potato</name>
    <dbReference type="NCBI Taxonomy" id="147425"/>
    <lineage>
        <taxon>Eukaryota</taxon>
        <taxon>Viridiplantae</taxon>
        <taxon>Streptophyta</taxon>
        <taxon>Embryophyta</taxon>
        <taxon>Tracheophyta</taxon>
        <taxon>Spermatophyta</taxon>
        <taxon>Magnoliopsida</taxon>
        <taxon>eudicotyledons</taxon>
        <taxon>Gunneridae</taxon>
        <taxon>Pentapetalae</taxon>
        <taxon>asterids</taxon>
        <taxon>lamiids</taxon>
        <taxon>Solanales</taxon>
        <taxon>Solanaceae</taxon>
        <taxon>Solanoideae</taxon>
        <taxon>Solaneae</taxon>
        <taxon>Solanum</taxon>
    </lineage>
</organism>
<dbReference type="InterPro" id="IPR039920">
    <property type="entry name" value="MMS19"/>
</dbReference>
<evidence type="ECO:0000259" key="6">
    <source>
        <dbReference type="Pfam" id="PF12460"/>
    </source>
</evidence>
<keyword evidence="4 5" id="KW-0539">Nucleus</keyword>
<dbReference type="Proteomes" id="UP001371456">
    <property type="component" value="Unassembled WGS sequence"/>
</dbReference>
<comment type="caution">
    <text evidence="8">The sequence shown here is derived from an EMBL/GenBank/DDBJ whole genome shotgun (WGS) entry which is preliminary data.</text>
</comment>
<dbReference type="PANTHER" id="PTHR12891:SF0">
    <property type="entry name" value="MMS19 NUCLEOTIDE EXCISION REPAIR PROTEIN HOMOLOG"/>
    <property type="match status" value="1"/>
</dbReference>
<comment type="function">
    <text evidence="5">Key component of the cytosolic iron-sulfur protein assembly (CIA) complex, a multiprotein complex that mediates the incorporation of iron-sulfur cluster into apoproteins specifically involved in DNA metabolism and genomic integrity. In the CIA complex, MMS19 acts as an adapter between early-acting CIA components and a subset of cellular target iron-sulfur proteins.</text>
</comment>
<dbReference type="GO" id="GO:0051604">
    <property type="term" value="P:protein maturation"/>
    <property type="evidence" value="ECO:0007669"/>
    <property type="project" value="UniProtKB-UniRule"/>
</dbReference>
<dbReference type="Pfam" id="PF14500">
    <property type="entry name" value="MMS19_N"/>
    <property type="match status" value="1"/>
</dbReference>
<proteinExistence type="inferred from homology"/>
<dbReference type="InterPro" id="IPR011989">
    <property type="entry name" value="ARM-like"/>
</dbReference>
<dbReference type="GO" id="GO:0005634">
    <property type="term" value="C:nucleus"/>
    <property type="evidence" value="ECO:0007669"/>
    <property type="project" value="UniProtKB-SubCell"/>
</dbReference>
<dbReference type="GO" id="GO:0006281">
    <property type="term" value="P:DNA repair"/>
    <property type="evidence" value="ECO:0007669"/>
    <property type="project" value="UniProtKB-UniRule"/>
</dbReference>
<keyword evidence="9" id="KW-1185">Reference proteome</keyword>
<dbReference type="Pfam" id="PF12460">
    <property type="entry name" value="MMS19_C"/>
    <property type="match status" value="1"/>
</dbReference>
<keyword evidence="3" id="KW-0677">Repeat</keyword>
<dbReference type="Gene3D" id="1.25.10.10">
    <property type="entry name" value="Leucine-rich Repeat Variant"/>
    <property type="match status" value="1"/>
</dbReference>
<keyword evidence="5" id="KW-0234">DNA repair</keyword>
<dbReference type="PANTHER" id="PTHR12891">
    <property type="entry name" value="DNA REPAIR/TRANSCRIPTION PROTEIN MET18/MMS19"/>
    <property type="match status" value="1"/>
</dbReference>
<sequence length="1214" mass="134790">MGGTPTIQYVIHIESYVSSSSSEAQQAASVDAIAVLLKNDLLSLETLVREMEMYLTTTDNIIRSRGILLLGELLMRLMSKPLDDTAISSLIEFFTERLADWKALHGALVGCLALLRRKTGTGMINRSQAKAVAESYLKTLQVQSLGQQDRKLCLQILECLLDRYRDALFALGDDLVYGICEAIDGEKDPQCLMLIFHIVELLAQLFPEASGPLENFAGDLFEILECYFPIHFTHPKSDDVDMKRGELSRALMLAFASTPLYEPLVIPLLLDKLSSSLPSAKVESLKYLSYCTLKYGGDRMEKYTKSLWSALKDALFTCPQSTLSEDSDPIDGLGFHESEIMTQALELLQVLVRQHNDSFLSLILGDGDISTFLNSFSQFDDFNSLSTQYKQRLHAVGHVLSVCIKASGSSCNKVFEGFFPRLVDALRLSVENSHGIVHSALDANFNFGALYLCVELLAACRRLVVSSDEVASAHDLARDSWCQILRSFCTSLCNVFFCLIRASCVESTWNAYVYAAVKGLEILATFPGSFISVSKLMYENILLTLTSIIESDFNKKFLWKAALKALVEISLFVNKYHEDEKAASFNSIVKQKIVSLISSDDLNMPQSVKLEAIFDIGLTGKSFMHSVVSELEKTISANLSEILVHGDRRLAGLTPGLLECYSNKVLPWFHGNGGADEVSLSFAINIFTKMENNSSLCLEAKGKELLGATMAAMKQAMTGCSVESQEKVLQKAIDLMETSSFFLSNDLILGTDLVNKKTQLGQTSEGLSCRDEWITSLFASVVIALRPQTHIPNIRLLLQLLVMTLLEGHIPSAQALGSLVNKLPLNISEDCSLEELIDTLFKNVMWRNISIGKEGNDGGAVAMSNPRLNNLNSHAVIGLAWIGKGLLMRGHEKLKDVTMTFLSCLVSNEDQGNLLPFNDQTKDPAEHKVLCLRKSAADAFHILMSDSDACLNRNYHAIVRPLYKQRFFNIMMPMFLSAIVKCDSSTSRCFLYQAFAHLVSETPLVAVVGDAKKVLPVLMDCFLILSKDLSHKEITYSVLIVLSGILTDKNGQEAVIENAPMVIRRLIELTSYPYVMVIRETAIQCLGAMSELPHARIFPMRTQVLQAITKALDDPKRVVRLEAGFNCIKEYSLLKARIAPTCKPGWDCVDKQACYYIHMLHPCKWGCQTWSFNFNMRKWSPEKGGRPRVFGSCSSINVLANGTSTQPINHSRLV</sequence>
<evidence type="ECO:0000256" key="3">
    <source>
        <dbReference type="ARBA" id="ARBA00022737"/>
    </source>
</evidence>
<dbReference type="InterPro" id="IPR016024">
    <property type="entry name" value="ARM-type_fold"/>
</dbReference>
<dbReference type="SUPFAM" id="SSF48371">
    <property type="entry name" value="ARM repeat"/>
    <property type="match status" value="1"/>
</dbReference>
<dbReference type="InterPro" id="IPR029240">
    <property type="entry name" value="MMS19_N"/>
</dbReference>
<dbReference type="AlphaFoldDB" id="A0AAN8U546"/>
<feature type="domain" description="MMS19 N-terminal" evidence="7">
    <location>
        <begin position="48"/>
        <end position="316"/>
    </location>
</feature>
<protein>
    <recommendedName>
        <fullName evidence="5">MMS19 nucleotide excision repair protein</fullName>
    </recommendedName>
</protein>
<dbReference type="GO" id="GO:0097361">
    <property type="term" value="C:cytosolic [4Fe-4S] assembly targeting complex"/>
    <property type="evidence" value="ECO:0007669"/>
    <property type="project" value="UniProtKB-UniRule"/>
</dbReference>
<evidence type="ECO:0000256" key="2">
    <source>
        <dbReference type="ARBA" id="ARBA00009340"/>
    </source>
</evidence>
<evidence type="ECO:0000256" key="5">
    <source>
        <dbReference type="RuleBase" id="RU367072"/>
    </source>
</evidence>
<comment type="similarity">
    <text evidence="2 5">Belongs to the MET18/MMS19 family.</text>
</comment>
<name>A0AAN8U546_SOLBU</name>
<dbReference type="GO" id="GO:0016226">
    <property type="term" value="P:iron-sulfur cluster assembly"/>
    <property type="evidence" value="ECO:0007669"/>
    <property type="project" value="UniProtKB-UniRule"/>
</dbReference>
<keyword evidence="5" id="KW-0227">DNA damage</keyword>
<gene>
    <name evidence="8" type="ORF">RDI58_009377</name>
</gene>
<evidence type="ECO:0000256" key="1">
    <source>
        <dbReference type="ARBA" id="ARBA00004123"/>
    </source>
</evidence>
<feature type="domain" description="MMS19 C-terminal" evidence="6">
    <location>
        <begin position="700"/>
        <end position="1089"/>
    </location>
</feature>
<reference evidence="8 9" key="1">
    <citation type="submission" date="2024-02" db="EMBL/GenBank/DDBJ databases">
        <title>de novo genome assembly of Solanum bulbocastanum strain 11H21.</title>
        <authorList>
            <person name="Hosaka A.J."/>
        </authorList>
    </citation>
    <scope>NUCLEOTIDE SEQUENCE [LARGE SCALE GENOMIC DNA]</scope>
    <source>
        <tissue evidence="8">Young leaves</tissue>
    </source>
</reference>
<dbReference type="EMBL" id="JBANQN010000003">
    <property type="protein sequence ID" value="KAK6795922.1"/>
    <property type="molecule type" value="Genomic_DNA"/>
</dbReference>
<evidence type="ECO:0000256" key="4">
    <source>
        <dbReference type="ARBA" id="ARBA00023242"/>
    </source>
</evidence>
<dbReference type="InterPro" id="IPR024687">
    <property type="entry name" value="MMS19_C"/>
</dbReference>
<evidence type="ECO:0000313" key="9">
    <source>
        <dbReference type="Proteomes" id="UP001371456"/>
    </source>
</evidence>
<evidence type="ECO:0000313" key="8">
    <source>
        <dbReference type="EMBL" id="KAK6795922.1"/>
    </source>
</evidence>
<accession>A0AAN8U546</accession>
<evidence type="ECO:0000259" key="7">
    <source>
        <dbReference type="Pfam" id="PF14500"/>
    </source>
</evidence>